<sequence length="95" mass="11161">LLLARSADPSRRPLVWLLSAVVRWTCVLLSGRTASRARFAPSVRPTRRPPLPRPRNRRFRKHPHAIIWDIFYEKGVTVDDVWCRNDLELCSIFVR</sequence>
<dbReference type="GeneID" id="26804068"/>
<proteinExistence type="predicted"/>
<evidence type="ECO:0000313" key="2">
    <source>
        <dbReference type="Proteomes" id="UP000037505"/>
    </source>
</evidence>
<feature type="non-terminal residue" evidence="1">
    <location>
        <position position="1"/>
    </location>
</feature>
<reference evidence="1 2" key="1">
    <citation type="submission" date="2014-06" db="EMBL/GenBank/DDBJ databases">
        <title>The Genome of the Aflatoxigenic Filamentous Fungus Aspergillus nomius.</title>
        <authorList>
            <person name="Moore M.G."/>
            <person name="Shannon B.M."/>
            <person name="Brian M.M."/>
        </authorList>
    </citation>
    <scope>NUCLEOTIDE SEQUENCE [LARGE SCALE GENOMIC DNA]</scope>
    <source>
        <strain evidence="1 2">NRRL 13137</strain>
    </source>
</reference>
<dbReference type="EMBL" id="JNOM01000030">
    <property type="protein sequence ID" value="KNG89498.1"/>
    <property type="molecule type" value="Genomic_DNA"/>
</dbReference>
<comment type="caution">
    <text evidence="1">The sequence shown here is derived from an EMBL/GenBank/DDBJ whole genome shotgun (WGS) entry which is preliminary data.</text>
</comment>
<gene>
    <name evidence="1" type="ORF">ANOM_002264</name>
</gene>
<dbReference type="RefSeq" id="XP_015410421.1">
    <property type="nucleotide sequence ID" value="XM_015547521.1"/>
</dbReference>
<organism evidence="1 2">
    <name type="scientific">Aspergillus nomiae NRRL (strain ATCC 15546 / NRRL 13137 / CBS 260.88 / M93)</name>
    <dbReference type="NCBI Taxonomy" id="1509407"/>
    <lineage>
        <taxon>Eukaryota</taxon>
        <taxon>Fungi</taxon>
        <taxon>Dikarya</taxon>
        <taxon>Ascomycota</taxon>
        <taxon>Pezizomycotina</taxon>
        <taxon>Eurotiomycetes</taxon>
        <taxon>Eurotiomycetidae</taxon>
        <taxon>Eurotiales</taxon>
        <taxon>Aspergillaceae</taxon>
        <taxon>Aspergillus</taxon>
        <taxon>Aspergillus subgen. Circumdati</taxon>
    </lineage>
</organism>
<dbReference type="AlphaFoldDB" id="A0A0L1JDM1"/>
<protein>
    <submittedName>
        <fullName evidence="1">Uncharacterized protein</fullName>
    </submittedName>
</protein>
<name>A0A0L1JDM1_ASPN3</name>
<keyword evidence="2" id="KW-1185">Reference proteome</keyword>
<accession>A0A0L1JDM1</accession>
<dbReference type="Proteomes" id="UP000037505">
    <property type="component" value="Unassembled WGS sequence"/>
</dbReference>
<evidence type="ECO:0000313" key="1">
    <source>
        <dbReference type="EMBL" id="KNG89498.1"/>
    </source>
</evidence>